<name>A0ABR9HJD7_9ACTN</name>
<evidence type="ECO:0000313" key="2">
    <source>
        <dbReference type="Proteomes" id="UP000598217"/>
    </source>
</evidence>
<dbReference type="Gene3D" id="3.90.1200.10">
    <property type="match status" value="1"/>
</dbReference>
<evidence type="ECO:0008006" key="3">
    <source>
        <dbReference type="Google" id="ProtNLM"/>
    </source>
</evidence>
<dbReference type="RefSeq" id="WP_225942483.1">
    <property type="nucleotide sequence ID" value="NZ_BMXJ01000005.1"/>
</dbReference>
<gene>
    <name evidence="1" type="ORF">H4W79_003336</name>
</gene>
<dbReference type="Proteomes" id="UP000598217">
    <property type="component" value="Unassembled WGS sequence"/>
</dbReference>
<accession>A0ABR9HJD7</accession>
<dbReference type="EMBL" id="JADBDY010000001">
    <property type="protein sequence ID" value="MBE1459122.1"/>
    <property type="molecule type" value="Genomic_DNA"/>
</dbReference>
<sequence length="268" mass="29493">MRMTQDHGHHALGVLRADLAGPWRLGLLDATVSAVATRDGVRYWLRVAPVPQPPVWVRPNAIDESQALADQVPMPRVVDTAEWTESDPEDGQVTVRAYLFEHVDQQAISPTPTLATDPGVDEEWWADLRATHDTIRATSAAGRSRSPKHVARWVHKVAPALDTSGIVWESAHGDWHWANLLAPRLVVLDWEGFGLAPAGFDAACLLTYSLTHPPTADRVRVDFADELAGDSGLLAQVYAASWISSAIEEGFHPELREPLKRHIEALLS</sequence>
<proteinExistence type="predicted"/>
<keyword evidence="2" id="KW-1185">Reference proteome</keyword>
<dbReference type="InterPro" id="IPR011009">
    <property type="entry name" value="Kinase-like_dom_sf"/>
</dbReference>
<protein>
    <recommendedName>
        <fullName evidence="3">Phosphotransferase enzyme family protein</fullName>
    </recommendedName>
</protein>
<dbReference type="SUPFAM" id="SSF56112">
    <property type="entry name" value="Protein kinase-like (PK-like)"/>
    <property type="match status" value="1"/>
</dbReference>
<evidence type="ECO:0000313" key="1">
    <source>
        <dbReference type="EMBL" id="MBE1459122.1"/>
    </source>
</evidence>
<organism evidence="1 2">
    <name type="scientific">Nocardiopsis terrae</name>
    <dbReference type="NCBI Taxonomy" id="372655"/>
    <lineage>
        <taxon>Bacteria</taxon>
        <taxon>Bacillati</taxon>
        <taxon>Actinomycetota</taxon>
        <taxon>Actinomycetes</taxon>
        <taxon>Streptosporangiales</taxon>
        <taxon>Nocardiopsidaceae</taxon>
        <taxon>Nocardiopsis</taxon>
    </lineage>
</organism>
<reference evidence="1 2" key="1">
    <citation type="submission" date="2020-10" db="EMBL/GenBank/DDBJ databases">
        <title>Sequencing the genomes of 1000 actinobacteria strains.</title>
        <authorList>
            <person name="Klenk H.-P."/>
        </authorList>
    </citation>
    <scope>NUCLEOTIDE SEQUENCE [LARGE SCALE GENOMIC DNA]</scope>
    <source>
        <strain evidence="1 2">DSM 45157</strain>
    </source>
</reference>
<comment type="caution">
    <text evidence="1">The sequence shown here is derived from an EMBL/GenBank/DDBJ whole genome shotgun (WGS) entry which is preliminary data.</text>
</comment>